<proteinExistence type="predicted"/>
<sequence>MRTFQKVDQLRIIELNILVKKSQSKSPSNEQTEAMNEFIVTQEIKNNPKRGKNQPLLAHSTGFHRAPYQTEINALKRRQAKMIEKLDKKMEVYESKNKKTWNNKGNKNIKEQIRIKQEKKPNYGYFDNDQWRYSNVKCKEHEWKIVRQRDKITRQNNCLYYFPSRFGRNIMNNDMRYISNKIRKLIVRF</sequence>
<accession>A0A8S1M1S5</accession>
<dbReference type="AlphaFoldDB" id="A0A8S1M1S5"/>
<keyword evidence="2" id="KW-1185">Reference proteome</keyword>
<organism evidence="1 2">
    <name type="scientific">Paramecium sonneborni</name>
    <dbReference type="NCBI Taxonomy" id="65129"/>
    <lineage>
        <taxon>Eukaryota</taxon>
        <taxon>Sar</taxon>
        <taxon>Alveolata</taxon>
        <taxon>Ciliophora</taxon>
        <taxon>Intramacronucleata</taxon>
        <taxon>Oligohymenophorea</taxon>
        <taxon>Peniculida</taxon>
        <taxon>Parameciidae</taxon>
        <taxon>Paramecium</taxon>
    </lineage>
</organism>
<evidence type="ECO:0000313" key="2">
    <source>
        <dbReference type="Proteomes" id="UP000692954"/>
    </source>
</evidence>
<evidence type="ECO:0000313" key="1">
    <source>
        <dbReference type="EMBL" id="CAD8071841.1"/>
    </source>
</evidence>
<name>A0A8S1M1S5_9CILI</name>
<dbReference type="Proteomes" id="UP000692954">
    <property type="component" value="Unassembled WGS sequence"/>
</dbReference>
<gene>
    <name evidence="1" type="ORF">PSON_ATCC_30995.1.T0280291</name>
</gene>
<reference evidence="1" key="1">
    <citation type="submission" date="2021-01" db="EMBL/GenBank/DDBJ databases">
        <authorList>
            <consortium name="Genoscope - CEA"/>
            <person name="William W."/>
        </authorList>
    </citation>
    <scope>NUCLEOTIDE SEQUENCE</scope>
</reference>
<dbReference type="EMBL" id="CAJJDN010000028">
    <property type="protein sequence ID" value="CAD8071841.1"/>
    <property type="molecule type" value="Genomic_DNA"/>
</dbReference>
<comment type="caution">
    <text evidence="1">The sequence shown here is derived from an EMBL/GenBank/DDBJ whole genome shotgun (WGS) entry which is preliminary data.</text>
</comment>
<protein>
    <submittedName>
        <fullName evidence="1">Uncharacterized protein</fullName>
    </submittedName>
</protein>